<dbReference type="Gramene" id="A06p34930.2_BraZ1">
    <property type="protein sequence ID" value="A06p34930.2_BraZ1.CDS.1"/>
    <property type="gene ID" value="A06g34930.2_BraZ1"/>
</dbReference>
<reference evidence="3" key="1">
    <citation type="submission" date="2018-11" db="EMBL/GenBank/DDBJ databases">
        <authorList>
            <consortium name="Genoscope - CEA"/>
            <person name="William W."/>
        </authorList>
    </citation>
    <scope>NUCLEOTIDE SEQUENCE</scope>
</reference>
<feature type="compositionally biased region" description="Basic and acidic residues" evidence="1">
    <location>
        <begin position="182"/>
        <end position="211"/>
    </location>
</feature>
<evidence type="ECO:0000313" key="3">
    <source>
        <dbReference type="EMBL" id="VDC67212.1"/>
    </source>
</evidence>
<dbReference type="EMBL" id="LS974622">
    <property type="protein sequence ID" value="CAG7871253.1"/>
    <property type="molecule type" value="Genomic_DNA"/>
</dbReference>
<name>A0A3P5YHL7_BRACM</name>
<organism evidence="3">
    <name type="scientific">Brassica campestris</name>
    <name type="common">Field mustard</name>
    <dbReference type="NCBI Taxonomy" id="3711"/>
    <lineage>
        <taxon>Eukaryota</taxon>
        <taxon>Viridiplantae</taxon>
        <taxon>Streptophyta</taxon>
        <taxon>Embryophyta</taxon>
        <taxon>Tracheophyta</taxon>
        <taxon>Spermatophyta</taxon>
        <taxon>Magnoliopsida</taxon>
        <taxon>eudicotyledons</taxon>
        <taxon>Gunneridae</taxon>
        <taxon>Pentapetalae</taxon>
        <taxon>rosids</taxon>
        <taxon>malvids</taxon>
        <taxon>Brassicales</taxon>
        <taxon>Brassicaceae</taxon>
        <taxon>Brassiceae</taxon>
        <taxon>Brassica</taxon>
    </lineage>
</organism>
<feature type="non-terminal residue" evidence="3">
    <location>
        <position position="1"/>
    </location>
</feature>
<dbReference type="EMBL" id="LR031569">
    <property type="protein sequence ID" value="VDC67212.1"/>
    <property type="molecule type" value="Genomic_DNA"/>
</dbReference>
<evidence type="ECO:0000313" key="2">
    <source>
        <dbReference type="EMBL" id="CAG7871253.1"/>
    </source>
</evidence>
<sequence>SDPLYGVLPDNQVGRDPASGPPKIAEEVLQGMRQYLLAAEGQEKLTREDRVRKSISDLMDDPMGQITFLRLEPAPIISKALDKRKGVVYDFSAQKEHVVSSEKLMARAISAGMKVLQSGKIVSEHPLSEMAANSTQSEFLTEGSMGYSVGFYETCTSGTSLKKPKSRRRPDTYKRKGNGKRVQKEDVGSGKKIGEGVVTDSKRKSKEDVEPYKSYAR</sequence>
<feature type="region of interest" description="Disordered" evidence="1">
    <location>
        <begin position="158"/>
        <end position="217"/>
    </location>
</feature>
<dbReference type="Proteomes" id="UP000694005">
    <property type="component" value="Chromosome A06"/>
</dbReference>
<proteinExistence type="predicted"/>
<evidence type="ECO:0000256" key="1">
    <source>
        <dbReference type="SAM" id="MobiDB-lite"/>
    </source>
</evidence>
<feature type="region of interest" description="Disordered" evidence="1">
    <location>
        <begin position="1"/>
        <end position="23"/>
    </location>
</feature>
<feature type="non-terminal residue" evidence="3">
    <location>
        <position position="217"/>
    </location>
</feature>
<dbReference type="AlphaFoldDB" id="A0A3P5YHL7"/>
<accession>A0A3P5YHL7</accession>
<gene>
    <name evidence="3" type="ORF">BRAA06T25752Z</name>
    <name evidence="2" type="ORF">BRAPAZ1V2_A06P34930.2</name>
</gene>
<protein>
    <submittedName>
        <fullName evidence="2">Uncharacterized protein</fullName>
    </submittedName>
</protein>